<keyword evidence="1 2" id="KW-0732">Signal</keyword>
<sequence>MKKLYTLSFLFLSAICFSQTVVITKVVDGTLASDGCSGASGSSSPKIVEMYVSGTIDFTNYRFQTESNGAIDASAISWNAGFDMTPFGSQTNTFLYLVVGAGTPATAQTFSEMYPALTGSNVIISTGAPNGNGNDAYRIAIYDAPTAGNLVSVVDQFGNPLEIPGGTSDYSAPWAYQDSYASRNNGVGPNAGNFVTSSFTYGGNAAFVAPNNTCAYLISTINLGAYTLGVNQNAIAGLKVYPNPVSNGVVFVETTTNAEKNIVIYDVLGKQVFNTTTADNNINVSALKTGVYVVKITEEGKTATTKLVIK</sequence>
<gene>
    <name evidence="4" type="ORF">QHT84_03300</name>
</gene>
<accession>A0ABT6XMW8</accession>
<keyword evidence="5" id="KW-1185">Reference proteome</keyword>
<dbReference type="RefSeq" id="WP_283238111.1">
    <property type="nucleotide sequence ID" value="NZ_JASGBP010000001.1"/>
</dbReference>
<feature type="signal peptide" evidence="2">
    <location>
        <begin position="1"/>
        <end position="18"/>
    </location>
</feature>
<evidence type="ECO:0000313" key="4">
    <source>
        <dbReference type="EMBL" id="MDI9256436.1"/>
    </source>
</evidence>
<evidence type="ECO:0000259" key="3">
    <source>
        <dbReference type="Pfam" id="PF18962"/>
    </source>
</evidence>
<dbReference type="EMBL" id="JASGBP010000001">
    <property type="protein sequence ID" value="MDI9256436.1"/>
    <property type="molecule type" value="Genomic_DNA"/>
</dbReference>
<dbReference type="Pfam" id="PF18962">
    <property type="entry name" value="Por_Secre_tail"/>
    <property type="match status" value="1"/>
</dbReference>
<dbReference type="NCBIfam" id="TIGR04183">
    <property type="entry name" value="Por_Secre_tail"/>
    <property type="match status" value="1"/>
</dbReference>
<dbReference type="Proteomes" id="UP001230035">
    <property type="component" value="Unassembled WGS sequence"/>
</dbReference>
<evidence type="ECO:0000313" key="5">
    <source>
        <dbReference type="Proteomes" id="UP001230035"/>
    </source>
</evidence>
<proteinExistence type="predicted"/>
<comment type="caution">
    <text evidence="4">The sequence shown here is derived from an EMBL/GenBank/DDBJ whole genome shotgun (WGS) entry which is preliminary data.</text>
</comment>
<dbReference type="InterPro" id="IPR026444">
    <property type="entry name" value="Secre_tail"/>
</dbReference>
<name>A0ABT6XMW8_9FLAO</name>
<protein>
    <submittedName>
        <fullName evidence="4">T9SS type A sorting domain-containing protein</fullName>
    </submittedName>
</protein>
<organism evidence="4 5">
    <name type="scientific">Flavobacterium sedimenticola</name>
    <dbReference type="NCBI Taxonomy" id="3043286"/>
    <lineage>
        <taxon>Bacteria</taxon>
        <taxon>Pseudomonadati</taxon>
        <taxon>Bacteroidota</taxon>
        <taxon>Flavobacteriia</taxon>
        <taxon>Flavobacteriales</taxon>
        <taxon>Flavobacteriaceae</taxon>
        <taxon>Flavobacterium</taxon>
    </lineage>
</organism>
<reference evidence="4 5" key="1">
    <citation type="submission" date="2023-05" db="EMBL/GenBank/DDBJ databases">
        <title>Flavobacterium sedimenti sp. nov., isolated from the sediment.</title>
        <authorList>
            <person name="Wu N."/>
        </authorList>
    </citation>
    <scope>NUCLEOTIDE SEQUENCE [LARGE SCALE GENOMIC DNA]</scope>
    <source>
        <strain evidence="4 5">YZ-48</strain>
    </source>
</reference>
<feature type="domain" description="Secretion system C-terminal sorting" evidence="3">
    <location>
        <begin position="240"/>
        <end position="309"/>
    </location>
</feature>
<evidence type="ECO:0000256" key="1">
    <source>
        <dbReference type="ARBA" id="ARBA00022729"/>
    </source>
</evidence>
<feature type="chain" id="PRO_5045210834" evidence="2">
    <location>
        <begin position="19"/>
        <end position="310"/>
    </location>
</feature>
<evidence type="ECO:0000256" key="2">
    <source>
        <dbReference type="SAM" id="SignalP"/>
    </source>
</evidence>